<dbReference type="Pfam" id="PF23139">
    <property type="entry name" value="OB_YrrC"/>
    <property type="match status" value="1"/>
</dbReference>
<gene>
    <name evidence="8" type="primary">recD</name>
    <name evidence="3" type="synonym">recD2</name>
    <name evidence="8" type="ORF">NMK_2462</name>
</gene>
<dbReference type="Pfam" id="PF14490">
    <property type="entry name" value="HHH_RecD2"/>
    <property type="match status" value="1"/>
</dbReference>
<dbReference type="SUPFAM" id="SSF52540">
    <property type="entry name" value="P-loop containing nucleoside triphosphate hydrolases"/>
    <property type="match status" value="2"/>
</dbReference>
<comment type="catalytic activity">
    <reaction evidence="3">
        <text>ATP + H2O = ADP + phosphate + H(+)</text>
        <dbReference type="Rhea" id="RHEA:13065"/>
        <dbReference type="ChEBI" id="CHEBI:15377"/>
        <dbReference type="ChEBI" id="CHEBI:15378"/>
        <dbReference type="ChEBI" id="CHEBI:30616"/>
        <dbReference type="ChEBI" id="CHEBI:43474"/>
        <dbReference type="ChEBI" id="CHEBI:456216"/>
        <dbReference type="EC" id="5.6.2.3"/>
    </reaction>
</comment>
<comment type="caution">
    <text evidence="8">The sequence shown here is derived from an EMBL/GenBank/DDBJ whole genome shotgun (WGS) entry which is preliminary data.</text>
</comment>
<dbReference type="CDD" id="cd17933">
    <property type="entry name" value="DEXSc_RecD-like"/>
    <property type="match status" value="1"/>
</dbReference>
<comment type="similarity">
    <text evidence="3">Belongs to the RecD family. RecD2 subfamily.</text>
</comment>
<feature type="domain" description="ATP-dependent RecD2 DNA helicase OB-fold" evidence="7">
    <location>
        <begin position="1"/>
        <end position="75"/>
    </location>
</feature>
<dbReference type="HAMAP" id="MF_01488">
    <property type="entry name" value="RecD2"/>
    <property type="match status" value="1"/>
</dbReference>
<dbReference type="GO" id="GO:0017116">
    <property type="term" value="F:single-stranded DNA helicase activity"/>
    <property type="evidence" value="ECO:0007669"/>
    <property type="project" value="TreeGrafter"/>
</dbReference>
<dbReference type="InterPro" id="IPR029493">
    <property type="entry name" value="RecD2-like_HHH"/>
</dbReference>
<dbReference type="AlphaFoldDB" id="A0A2R5FE81"/>
<dbReference type="Pfam" id="PF13245">
    <property type="entry name" value="AAA_19"/>
    <property type="match status" value="1"/>
</dbReference>
<dbReference type="OrthoDB" id="9803432at2"/>
<dbReference type="InterPro" id="IPR055446">
    <property type="entry name" value="RecD2_N_OB"/>
</dbReference>
<evidence type="ECO:0000259" key="4">
    <source>
        <dbReference type="Pfam" id="PF13538"/>
    </source>
</evidence>
<dbReference type="InterPro" id="IPR050534">
    <property type="entry name" value="Coronavir_polyprotein_1ab"/>
</dbReference>
<keyword evidence="2 3" id="KW-0067">ATP-binding</keyword>
<dbReference type="CDD" id="cd18809">
    <property type="entry name" value="SF1_C_RecD"/>
    <property type="match status" value="1"/>
</dbReference>
<dbReference type="SUPFAM" id="SSF47781">
    <property type="entry name" value="RuvA domain 2-like"/>
    <property type="match status" value="1"/>
</dbReference>
<proteinExistence type="inferred from homology"/>
<comment type="function">
    <text evidence="3">DNA-dependent ATPase and ATP-dependent 5'-3' DNA helicase. Has no activity on blunt DNA or DNA with 3'-overhangs, requires at least 10 bases of 5'-ssDNA for helicase activity.</text>
</comment>
<dbReference type="GO" id="GO:0043139">
    <property type="term" value="F:5'-3' DNA helicase activity"/>
    <property type="evidence" value="ECO:0007669"/>
    <property type="project" value="UniProtKB-UniRule"/>
</dbReference>
<dbReference type="EMBL" id="BDOQ01000010">
    <property type="protein sequence ID" value="GBG14861.1"/>
    <property type="molecule type" value="Genomic_DNA"/>
</dbReference>
<accession>A0A2R5FE81</accession>
<evidence type="ECO:0000313" key="9">
    <source>
        <dbReference type="Proteomes" id="UP000245081"/>
    </source>
</evidence>
<dbReference type="InterPro" id="IPR027417">
    <property type="entry name" value="P-loop_NTPase"/>
</dbReference>
<keyword evidence="1 3" id="KW-0547">Nucleotide-binding</keyword>
<evidence type="ECO:0000313" key="8">
    <source>
        <dbReference type="EMBL" id="GBG14861.1"/>
    </source>
</evidence>
<keyword evidence="9" id="KW-1185">Reference proteome</keyword>
<keyword evidence="3" id="KW-0413">Isomerase</keyword>
<keyword evidence="3" id="KW-0238">DNA-binding</keyword>
<dbReference type="Proteomes" id="UP000245081">
    <property type="component" value="Unassembled WGS sequence"/>
</dbReference>
<name>A0A2R5FE81_9PROT</name>
<evidence type="ECO:0000256" key="1">
    <source>
        <dbReference type="ARBA" id="ARBA00022741"/>
    </source>
</evidence>
<evidence type="ECO:0000256" key="2">
    <source>
        <dbReference type="ARBA" id="ARBA00022840"/>
    </source>
</evidence>
<dbReference type="EC" id="5.6.2.3" evidence="3"/>
<reference evidence="8 9" key="1">
    <citation type="journal article" date="2018" name="Environ. Microbiol.">
        <title>Isolation and genomic characterization of Novimethylophilus kurashikiensis gen. nov. sp. nov., a new lanthanide-dependent methylotrophic species of Methylophilaceae.</title>
        <authorList>
            <person name="Lv H."/>
            <person name="Sahin N."/>
            <person name="Tani A."/>
        </authorList>
    </citation>
    <scope>NUCLEOTIDE SEQUENCE [LARGE SCALE GENOMIC DNA]</scope>
    <source>
        <strain evidence="8 9">La2-4</strain>
    </source>
</reference>
<dbReference type="InterPro" id="IPR010994">
    <property type="entry name" value="RuvA_2-like"/>
</dbReference>
<dbReference type="RefSeq" id="WP_109016043.1">
    <property type="nucleotide sequence ID" value="NZ_BDOQ01000010.1"/>
</dbReference>
<dbReference type="Gene3D" id="3.40.50.300">
    <property type="entry name" value="P-loop containing nucleotide triphosphate hydrolases"/>
    <property type="match status" value="2"/>
</dbReference>
<dbReference type="GO" id="GO:0005524">
    <property type="term" value="F:ATP binding"/>
    <property type="evidence" value="ECO:0007669"/>
    <property type="project" value="UniProtKB-UniRule"/>
</dbReference>
<dbReference type="Gene3D" id="2.30.30.940">
    <property type="match status" value="1"/>
</dbReference>
<evidence type="ECO:0000259" key="5">
    <source>
        <dbReference type="Pfam" id="PF14490"/>
    </source>
</evidence>
<feature type="domain" description="UvrD-like helicase C-terminal" evidence="4">
    <location>
        <begin position="638"/>
        <end position="686"/>
    </location>
</feature>
<feature type="domain" description="ATP-dependent RecD2 DNA helicase SH3" evidence="6">
    <location>
        <begin position="561"/>
        <end position="621"/>
    </location>
</feature>
<dbReference type="InterPro" id="IPR041451">
    <property type="entry name" value="RecD2_SH13"/>
</dbReference>
<protein>
    <recommendedName>
        <fullName evidence="3">ATP-dependent RecD2 DNA helicase</fullName>
        <ecNumber evidence="3">5.6.2.3</ecNumber>
    </recommendedName>
    <alternativeName>
        <fullName evidence="3">DNA 5'-3' helicase subunit RecD2</fullName>
    </alternativeName>
</protein>
<dbReference type="Gene3D" id="1.10.10.2220">
    <property type="match status" value="1"/>
</dbReference>
<evidence type="ECO:0000259" key="6">
    <source>
        <dbReference type="Pfam" id="PF18335"/>
    </source>
</evidence>
<keyword evidence="3" id="KW-0347">Helicase</keyword>
<dbReference type="InterPro" id="IPR006345">
    <property type="entry name" value="RecD2"/>
</dbReference>
<dbReference type="GO" id="GO:0016887">
    <property type="term" value="F:ATP hydrolysis activity"/>
    <property type="evidence" value="ECO:0007669"/>
    <property type="project" value="RHEA"/>
</dbReference>
<sequence length="722" mass="78846">MEELSGLVERVTFHNEESGFCVLQVKAPLHKGLVPVTGHAPIVKPGEYLTAAGQWFNDKSYGRQFKAETVRLTPPSSVEGIERYLGSGMVKGIGPAYAKRMVDVFGERVLEVIEHSPAELLKVRGIGEGRMRIIAESWASQKVIKDIMLFLHTNGVSTSRATRIYKTYGDDAVTKVRTNPYGLAHDVRGIGFLSADQIAQNLGWGMDSRERIDAGIGHALWEATNDGHCGLQRKKLVEAACELLGVSEDLVSAGVDRELAEGRLVPEEDDRGRTVLYHPAMYATETGIAQNIARLVKAPRRMRAFDSRALYERIKGSLGMKLSEDQELALLSAGYAKFMVITGGPGCGKTSLENAILKMYAEAGAKMLLCAPTGRAAKRMSETTGRVASTIHRLLGFKPGGGATYNETNRLDCDLLVVDECSMVDVHLMHGLLKAVPDGASVLLVGDEDQLPSVGPGNVLGDIMASGAIRVCRLTKIFRQAAGSHIITGAHAINRGGEPEFSTKDRPGDFYFVERDEPEQVVAQVLDLVSTRLPARLGIDAKRDIQVISPMNKGVTGVRHLNERLQAILNPGDKPFVERFDTKYKVGDKVMQTENDVAKDVFNGDVGYIESIVEDEITIDFGGRSVVYDVSDLDQVQLAYAATVHKLQGSQAPAIVMAFTTQHYALLERKLLYTGVTRGQKMVVLVGQKKALKMAVENVNSVRRQTRLKAAIQAQFDVSEDI</sequence>
<keyword evidence="3 8" id="KW-0378">Hydrolase</keyword>
<dbReference type="InterPro" id="IPR027785">
    <property type="entry name" value="UvrD-like_helicase_C"/>
</dbReference>
<feature type="binding site" evidence="3">
    <location>
        <begin position="346"/>
        <end position="350"/>
    </location>
    <ligand>
        <name>ATP</name>
        <dbReference type="ChEBI" id="CHEBI:30616"/>
    </ligand>
</feature>
<dbReference type="NCBIfam" id="TIGR01448">
    <property type="entry name" value="recD_rel"/>
    <property type="match status" value="1"/>
</dbReference>
<dbReference type="PANTHER" id="PTHR43788:SF6">
    <property type="entry name" value="DNA HELICASE B"/>
    <property type="match status" value="1"/>
</dbReference>
<dbReference type="Gene3D" id="1.10.150.20">
    <property type="entry name" value="5' to 3' exonuclease, C-terminal subdomain"/>
    <property type="match status" value="1"/>
</dbReference>
<dbReference type="Pfam" id="PF13538">
    <property type="entry name" value="UvrD_C_2"/>
    <property type="match status" value="1"/>
</dbReference>
<dbReference type="GO" id="GO:0009338">
    <property type="term" value="C:exodeoxyribonuclease V complex"/>
    <property type="evidence" value="ECO:0007669"/>
    <property type="project" value="TreeGrafter"/>
</dbReference>
<evidence type="ECO:0000259" key="7">
    <source>
        <dbReference type="Pfam" id="PF23139"/>
    </source>
</evidence>
<evidence type="ECO:0000256" key="3">
    <source>
        <dbReference type="HAMAP-Rule" id="MF_01488"/>
    </source>
</evidence>
<dbReference type="Pfam" id="PF18335">
    <property type="entry name" value="SH3_13"/>
    <property type="match status" value="1"/>
</dbReference>
<feature type="domain" description="ATP-dependent RecD2 DNA helicase-like helix-hairpin-helix" evidence="5">
    <location>
        <begin position="141"/>
        <end position="229"/>
    </location>
</feature>
<dbReference type="PANTHER" id="PTHR43788">
    <property type="entry name" value="DNA2/NAM7 HELICASE FAMILY MEMBER"/>
    <property type="match status" value="1"/>
</dbReference>
<dbReference type="GO" id="GO:0003677">
    <property type="term" value="F:DNA binding"/>
    <property type="evidence" value="ECO:0007669"/>
    <property type="project" value="UniProtKB-UniRule"/>
</dbReference>
<dbReference type="GO" id="GO:0006310">
    <property type="term" value="P:DNA recombination"/>
    <property type="evidence" value="ECO:0007669"/>
    <property type="project" value="InterPro"/>
</dbReference>
<organism evidence="8 9">
    <name type="scientific">Novimethylophilus kurashikiensis</name>
    <dbReference type="NCBI Taxonomy" id="1825523"/>
    <lineage>
        <taxon>Bacteria</taxon>
        <taxon>Pseudomonadati</taxon>
        <taxon>Pseudomonadota</taxon>
        <taxon>Betaproteobacteria</taxon>
        <taxon>Nitrosomonadales</taxon>
        <taxon>Methylophilaceae</taxon>
        <taxon>Novimethylophilus</taxon>
    </lineage>
</organism>